<sequence>NLEIIIFLCRVSTEMYSQVLLIFLFIGVQCRHHKTNMVPDRTTIVHLFEWKWKDVADECERFLAPKGFGGVQISPPSENLIIHLQDNSRPWYERYQVMSYKLITRSGTRQDFLNMTTRCNKVGVRIYADLVINHMTGDHRNNIGTAGSTADFQNYEYPAVPYRREHFHYPHCTVDDYNDALNVRSCNLVGLKDLNHGEPHVRSKIIEFLNDLIGLGVAGFRVDAAKHMWPYDLEEIYKKLHNLNPEFGFAPNSRPYIYQEVIYDGHGPIKHSEYMPLGDVTEFRVGIELNRVFRGNNDLKWLVSWGEQWALSPSDNVLVFIDNHDTQRSGGVLTYKDARIYKAAIAFILAHTYGQSRVMSSYFFDKFDQGPPSDQHGNIISPSINPDDTCGNGWVCEHRWRQIYQMVAFKNAVKNAPIEHWWDNWKNQIAFSRGNRGFIVFNLDSRDLNETLQTGLPPGHYCDVITGKRQGNSCTGTKVTVNNDGKAHILLPLNAEDVHLAIHIGKESSLQDTDLEFVRMIRSILFLTAVTLALAYKNPHYASGRTTMVHLFEWKWTDIAAECERFLGPRGFGGIQISPPNENLVIWSQNRPWWERYQPISYRLVTRSGNEQQFADMVRRCNNVGVRIYVDAIINHMTGTWNENVGTGGSTANFGAWHYPAVPYGRNDFNWPHCVIQGSDYRCCADRVRNCELSGLKDLNQGTEYVRGQIVNFMNRLIDMGVAGFRIDAAKHMWPSDLRVIYDRLHNLNTGHGFPSGARPYIYQEVIDLGGEAISRDEYTSLAAVTEFRFGMELSRCFSGRNQLRWLVNWGPQWGLLASNDALTFIDNHDNQRGHGAGGDILTYKRSKQYKGAIAFMLAHPYGYPQLMSSFDFQNTEAGPPMDNSGNIISASINSDNSCGNGWICEHRWRQIFNMVEFRNVAGSTGINDWWDNGSSQIAFCRGGQGFVAFNNDMWDLNQTLQTCLPAGTYCDVISGSRENNRCTGKSVTVGNDGRAHISLGANEYDMIFAIHRNSRL</sequence>
<comment type="caution">
    <text evidence="1">The sequence shown here is derived from an EMBL/GenBank/DDBJ whole genome shotgun (WGS) entry which is preliminary data.</text>
</comment>
<reference evidence="1 2" key="1">
    <citation type="journal article" date="2021" name="Front. Genet.">
        <title>Chromosome-Level Genome Assembly Reveals Significant Gene Expansion in the Toll and IMD Signaling Pathways of Dendrolimus kikuchii.</title>
        <authorList>
            <person name="Zhou J."/>
            <person name="Wu P."/>
            <person name="Xiong Z."/>
            <person name="Liu N."/>
            <person name="Zhao N."/>
            <person name="Ji M."/>
            <person name="Qiu Y."/>
            <person name="Yang B."/>
        </authorList>
    </citation>
    <scope>NUCLEOTIDE SEQUENCE [LARGE SCALE GENOMIC DNA]</scope>
    <source>
        <strain evidence="1">Ann1</strain>
    </source>
</reference>
<name>A0ACC1CZJ4_9NEOP</name>
<accession>A0ACC1CZJ4</accession>
<keyword evidence="2" id="KW-1185">Reference proteome</keyword>
<feature type="non-terminal residue" evidence="1">
    <location>
        <position position="1"/>
    </location>
</feature>
<organism evidence="1 2">
    <name type="scientific">Dendrolimus kikuchii</name>
    <dbReference type="NCBI Taxonomy" id="765133"/>
    <lineage>
        <taxon>Eukaryota</taxon>
        <taxon>Metazoa</taxon>
        <taxon>Ecdysozoa</taxon>
        <taxon>Arthropoda</taxon>
        <taxon>Hexapoda</taxon>
        <taxon>Insecta</taxon>
        <taxon>Pterygota</taxon>
        <taxon>Neoptera</taxon>
        <taxon>Endopterygota</taxon>
        <taxon>Lepidoptera</taxon>
        <taxon>Glossata</taxon>
        <taxon>Ditrysia</taxon>
        <taxon>Bombycoidea</taxon>
        <taxon>Lasiocampidae</taxon>
        <taxon>Dendrolimus</taxon>
    </lineage>
</organism>
<protein>
    <submittedName>
        <fullName evidence="1">Uncharacterized protein</fullName>
    </submittedName>
</protein>
<evidence type="ECO:0000313" key="1">
    <source>
        <dbReference type="EMBL" id="KAJ0176758.1"/>
    </source>
</evidence>
<dbReference type="Proteomes" id="UP000824533">
    <property type="component" value="Linkage Group LG13"/>
</dbReference>
<dbReference type="EMBL" id="CM034399">
    <property type="protein sequence ID" value="KAJ0176758.1"/>
    <property type="molecule type" value="Genomic_DNA"/>
</dbReference>
<gene>
    <name evidence="1" type="ORF">K1T71_007937</name>
</gene>
<proteinExistence type="predicted"/>
<evidence type="ECO:0000313" key="2">
    <source>
        <dbReference type="Proteomes" id="UP000824533"/>
    </source>
</evidence>